<sequence length="167" mass="18076">MDPHDDHPDAILRLPDPGATDALARRLAPALRAGDTILLEGEIGAGKTHFARALIRARLAALGLDEDVPSPTFTIVQTYEAGEAEIWHADLYRLSGPEEIWELGLEDAFRTAICLVEWPDRLGSLRPSDALTLRFAAEQDDSRRLGLHASGPRAQALLRDLLAGAGA</sequence>
<proteinExistence type="inferred from homology"/>
<evidence type="ECO:0000313" key="12">
    <source>
        <dbReference type="Proteomes" id="UP001652503"/>
    </source>
</evidence>
<keyword evidence="12" id="KW-1185">Reference proteome</keyword>
<evidence type="ECO:0000256" key="7">
    <source>
        <dbReference type="ARBA" id="ARBA00022741"/>
    </source>
</evidence>
<organism evidence="11 12">
    <name type="scientific">Albidovulum sediminicola</name>
    <dbReference type="NCBI Taxonomy" id="2984331"/>
    <lineage>
        <taxon>Bacteria</taxon>
        <taxon>Pseudomonadati</taxon>
        <taxon>Pseudomonadota</taxon>
        <taxon>Alphaproteobacteria</taxon>
        <taxon>Rhodobacterales</taxon>
        <taxon>Paracoccaceae</taxon>
        <taxon>Albidovulum</taxon>
    </lineage>
</organism>
<keyword evidence="9" id="KW-0460">Magnesium</keyword>
<dbReference type="Pfam" id="PF02367">
    <property type="entry name" value="TsaE"/>
    <property type="match status" value="1"/>
</dbReference>
<evidence type="ECO:0000313" key="11">
    <source>
        <dbReference type="EMBL" id="MCV2863248.1"/>
    </source>
</evidence>
<dbReference type="PANTHER" id="PTHR33540:SF2">
    <property type="entry name" value="TRNA THREONYLCARBAMOYLADENOSINE BIOSYNTHESIS PROTEIN TSAE"/>
    <property type="match status" value="1"/>
</dbReference>
<evidence type="ECO:0000256" key="1">
    <source>
        <dbReference type="ARBA" id="ARBA00004496"/>
    </source>
</evidence>
<evidence type="ECO:0000256" key="5">
    <source>
        <dbReference type="ARBA" id="ARBA00022694"/>
    </source>
</evidence>
<keyword evidence="8" id="KW-0067">ATP-binding</keyword>
<accession>A0ABT2YWJ6</accession>
<name>A0ABT2YWJ6_9RHOB</name>
<evidence type="ECO:0000256" key="8">
    <source>
        <dbReference type="ARBA" id="ARBA00022840"/>
    </source>
</evidence>
<dbReference type="SUPFAM" id="SSF52540">
    <property type="entry name" value="P-loop containing nucleoside triphosphate hydrolases"/>
    <property type="match status" value="1"/>
</dbReference>
<keyword evidence="4" id="KW-0963">Cytoplasm</keyword>
<evidence type="ECO:0000256" key="3">
    <source>
        <dbReference type="ARBA" id="ARBA00019010"/>
    </source>
</evidence>
<keyword evidence="7" id="KW-0547">Nucleotide-binding</keyword>
<dbReference type="EMBL" id="JAOWLA010000001">
    <property type="protein sequence ID" value="MCV2863248.1"/>
    <property type="molecule type" value="Genomic_DNA"/>
</dbReference>
<comment type="caution">
    <text evidence="11">The sequence shown here is derived from an EMBL/GenBank/DDBJ whole genome shotgun (WGS) entry which is preliminary data.</text>
</comment>
<gene>
    <name evidence="11" type="primary">tsaE</name>
    <name evidence="11" type="ORF">OE647_00685</name>
</gene>
<dbReference type="Gene3D" id="3.40.50.300">
    <property type="entry name" value="P-loop containing nucleotide triphosphate hydrolases"/>
    <property type="match status" value="1"/>
</dbReference>
<reference evidence="11 12" key="1">
    <citation type="submission" date="2022-10" db="EMBL/GenBank/DDBJ databases">
        <title>Defluviimonas sp. nov., isolated from ocean surface water.</title>
        <authorList>
            <person name="He W."/>
            <person name="Wang L."/>
            <person name="Zhang D.-F."/>
        </authorList>
    </citation>
    <scope>NUCLEOTIDE SEQUENCE [LARGE SCALE GENOMIC DNA]</scope>
    <source>
        <strain evidence="11 12">WL0075</strain>
    </source>
</reference>
<evidence type="ECO:0000256" key="2">
    <source>
        <dbReference type="ARBA" id="ARBA00007599"/>
    </source>
</evidence>
<evidence type="ECO:0000256" key="4">
    <source>
        <dbReference type="ARBA" id="ARBA00022490"/>
    </source>
</evidence>
<dbReference type="PANTHER" id="PTHR33540">
    <property type="entry name" value="TRNA THREONYLCARBAMOYLADENOSINE BIOSYNTHESIS PROTEIN TSAE"/>
    <property type="match status" value="1"/>
</dbReference>
<dbReference type="RefSeq" id="WP_263719665.1">
    <property type="nucleotide sequence ID" value="NZ_JAOWLA010000001.1"/>
</dbReference>
<comment type="subcellular location">
    <subcellularLocation>
        <location evidence="1">Cytoplasm</location>
    </subcellularLocation>
</comment>
<keyword evidence="6" id="KW-0479">Metal-binding</keyword>
<dbReference type="NCBIfam" id="TIGR00150">
    <property type="entry name" value="T6A_YjeE"/>
    <property type="match status" value="1"/>
</dbReference>
<protein>
    <recommendedName>
        <fullName evidence="3">tRNA threonylcarbamoyladenosine biosynthesis protein TsaE</fullName>
    </recommendedName>
    <alternativeName>
        <fullName evidence="10">t(6)A37 threonylcarbamoyladenosine biosynthesis protein TsaE</fullName>
    </alternativeName>
</protein>
<dbReference type="InterPro" id="IPR003442">
    <property type="entry name" value="T6A_TsaE"/>
</dbReference>
<evidence type="ECO:0000256" key="9">
    <source>
        <dbReference type="ARBA" id="ARBA00022842"/>
    </source>
</evidence>
<dbReference type="Proteomes" id="UP001652503">
    <property type="component" value="Unassembled WGS sequence"/>
</dbReference>
<evidence type="ECO:0000256" key="6">
    <source>
        <dbReference type="ARBA" id="ARBA00022723"/>
    </source>
</evidence>
<evidence type="ECO:0000256" key="10">
    <source>
        <dbReference type="ARBA" id="ARBA00032441"/>
    </source>
</evidence>
<keyword evidence="5" id="KW-0819">tRNA processing</keyword>
<comment type="similarity">
    <text evidence="2">Belongs to the TsaE family.</text>
</comment>
<dbReference type="InterPro" id="IPR027417">
    <property type="entry name" value="P-loop_NTPase"/>
</dbReference>